<evidence type="ECO:0000256" key="2">
    <source>
        <dbReference type="ARBA" id="ARBA00034617"/>
    </source>
</evidence>
<evidence type="ECO:0000256" key="3">
    <source>
        <dbReference type="ARBA" id="ARBA00048954"/>
    </source>
</evidence>
<comment type="catalytic activity">
    <reaction evidence="4">
        <text>ATP + H2O = ADP + phosphate + H(+)</text>
        <dbReference type="Rhea" id="RHEA:13065"/>
        <dbReference type="ChEBI" id="CHEBI:15377"/>
        <dbReference type="ChEBI" id="CHEBI:15378"/>
        <dbReference type="ChEBI" id="CHEBI:30616"/>
        <dbReference type="ChEBI" id="CHEBI:43474"/>
        <dbReference type="ChEBI" id="CHEBI:456216"/>
        <dbReference type="EC" id="5.6.2.4"/>
    </reaction>
</comment>
<comment type="caution">
    <text evidence="6">The sequence shown here is derived from an EMBL/GenBank/DDBJ whole genome shotgun (WGS) entry which is preliminary data.</text>
</comment>
<dbReference type="InterPro" id="IPR027417">
    <property type="entry name" value="P-loop_NTPase"/>
</dbReference>
<dbReference type="PANTHER" id="PTHR42957:SF1">
    <property type="entry name" value="HELICASE MJ1565-RELATED"/>
    <property type="match status" value="1"/>
</dbReference>
<gene>
    <name evidence="6" type="ORF">B9Q00_03850</name>
</gene>
<evidence type="ECO:0000256" key="1">
    <source>
        <dbReference type="ARBA" id="ARBA00007816"/>
    </source>
</evidence>
<dbReference type="InterPro" id="IPR002789">
    <property type="entry name" value="HerA_central"/>
</dbReference>
<dbReference type="GO" id="GO:0043138">
    <property type="term" value="F:3'-5' DNA helicase activity"/>
    <property type="evidence" value="ECO:0007669"/>
    <property type="project" value="UniProtKB-EC"/>
</dbReference>
<name>A0A2R6AR94_9ARCH</name>
<dbReference type="Gene3D" id="3.40.50.300">
    <property type="entry name" value="P-loop containing nucleotide triphosphate hydrolases"/>
    <property type="match status" value="2"/>
</dbReference>
<accession>A0A2R6AR94</accession>
<sequence>MYNPFTTKVIKDGIRWLAFKTFTIKKLQKEINIELVSRLNYELINSSVNFVIVGFAKAGLPLFGRTVASYLILYEWGFKKKDALNRLKKSCERVKSLARMVGFDIDESTKHDLNTFDLISMFLTKLDDFPRLDLNPSQSGQIKIGKTLTGEEVSLALEDFFKHFAVLGETGSGKSTFVSKIVKNWSELDQHYLIFDWHGEYMKLLNDNSALLVTPEQDFGFDIFEYPTTADPFEHIDLLMEVFSESFDLSVSQQYVLRIALKKAYTEKGHGMSNYTKPVTVDDVIKAINEIRTYSGWEQESKLAVLRRVSKIADTGLKNLLNASQKVGFDNLTKENIIIDLGKLSDDYAKIFVIEAIVRILYNYRLARKITEPHLLVIEEARNVVPFRRQEEPPRMMERLVEELRKFNESVMVVNQLPSTISQELLSAVGNIAVFRLKADIEQDILVKRCGFEKEILKTLSNLSIGQAIFRGHNGLCKIIEYR</sequence>
<evidence type="ECO:0000259" key="5">
    <source>
        <dbReference type="Pfam" id="PF01935"/>
    </source>
</evidence>
<dbReference type="Pfam" id="PF01935">
    <property type="entry name" value="DUF87"/>
    <property type="match status" value="1"/>
</dbReference>
<dbReference type="AlphaFoldDB" id="A0A2R6AR94"/>
<dbReference type="PANTHER" id="PTHR42957">
    <property type="entry name" value="HELICASE MJ1565-RELATED"/>
    <property type="match status" value="1"/>
</dbReference>
<proteinExistence type="inferred from homology"/>
<evidence type="ECO:0000256" key="4">
    <source>
        <dbReference type="ARBA" id="ARBA00048988"/>
    </source>
</evidence>
<comment type="similarity">
    <text evidence="1">Belongs to the HerA family.</text>
</comment>
<comment type="catalytic activity">
    <reaction evidence="3">
        <text>ATP + H2O = ADP + phosphate + H(+)</text>
        <dbReference type="Rhea" id="RHEA:13065"/>
        <dbReference type="ChEBI" id="CHEBI:15377"/>
        <dbReference type="ChEBI" id="CHEBI:15378"/>
        <dbReference type="ChEBI" id="CHEBI:30616"/>
        <dbReference type="ChEBI" id="CHEBI:43474"/>
        <dbReference type="ChEBI" id="CHEBI:456216"/>
        <dbReference type="EC" id="5.6.2.3"/>
    </reaction>
</comment>
<comment type="catalytic activity">
    <reaction evidence="2">
        <text>Couples ATP hydrolysis with the unwinding of duplex DNA by translocating in the 3'-5' direction.</text>
        <dbReference type="EC" id="5.6.2.4"/>
    </reaction>
</comment>
<dbReference type="SUPFAM" id="SSF52540">
    <property type="entry name" value="P-loop containing nucleoside triphosphate hydrolases"/>
    <property type="match status" value="1"/>
</dbReference>
<organism evidence="6 7">
    <name type="scientific">Candidatus Marsarchaeota G1 archaeon OSP_C</name>
    <dbReference type="NCBI Taxonomy" id="1978154"/>
    <lineage>
        <taxon>Archaea</taxon>
        <taxon>Candidatus Marsarchaeota</taxon>
        <taxon>Candidatus Marsarchaeota group 1</taxon>
    </lineage>
</organism>
<reference evidence="6 7" key="1">
    <citation type="submission" date="2017-04" db="EMBL/GenBank/DDBJ databases">
        <title>Novel microbial lineages endemic to geothermal iron-oxide mats fill important gaps in the evolutionary history of Archaea.</title>
        <authorList>
            <person name="Jay Z.J."/>
            <person name="Beam J.P."/>
            <person name="Dlakic M."/>
            <person name="Rusch D.B."/>
            <person name="Kozubal M.A."/>
            <person name="Inskeep W.P."/>
        </authorList>
    </citation>
    <scope>NUCLEOTIDE SEQUENCE [LARGE SCALE GENOMIC DNA]</scope>
    <source>
        <strain evidence="6">OSP_C</strain>
    </source>
</reference>
<dbReference type="GO" id="GO:0043139">
    <property type="term" value="F:5'-3' DNA helicase activity"/>
    <property type="evidence" value="ECO:0007669"/>
    <property type="project" value="UniProtKB-EC"/>
</dbReference>
<feature type="domain" description="Helicase HerA central" evidence="5">
    <location>
        <begin position="142"/>
        <end position="359"/>
    </location>
</feature>
<protein>
    <recommendedName>
        <fullName evidence="5">Helicase HerA central domain-containing protein</fullName>
    </recommendedName>
</protein>
<evidence type="ECO:0000313" key="6">
    <source>
        <dbReference type="EMBL" id="PSN88897.1"/>
    </source>
</evidence>
<dbReference type="InterPro" id="IPR008571">
    <property type="entry name" value="HerA-like"/>
</dbReference>
<dbReference type="Proteomes" id="UP000241473">
    <property type="component" value="Unassembled WGS sequence"/>
</dbReference>
<evidence type="ECO:0000313" key="7">
    <source>
        <dbReference type="Proteomes" id="UP000241473"/>
    </source>
</evidence>
<dbReference type="EMBL" id="NEXB01000012">
    <property type="protein sequence ID" value="PSN88897.1"/>
    <property type="molecule type" value="Genomic_DNA"/>
</dbReference>